<sequence>SFNKAALAGGVVAGGVAVLALAAVLIFFLWRRRKASTGKDVMMNMIKKKKVKNPEATDDEMSDSRYTKSPVGTSPSQVAEISEVNKLPQAPDVPQENYDALLLRQDSVQPYGQIQIEHCPDDVYGNKAAIDQAKREDMRTYANCPAPEEPSEIYGNEEVLQGQ</sequence>
<feature type="transmembrane region" description="Helical" evidence="2">
    <location>
        <begin position="6"/>
        <end position="30"/>
    </location>
</feature>
<organism evidence="3 4">
    <name type="scientific">Elysia chlorotica</name>
    <name type="common">Eastern emerald elysia</name>
    <name type="synonym">Sea slug</name>
    <dbReference type="NCBI Taxonomy" id="188477"/>
    <lineage>
        <taxon>Eukaryota</taxon>
        <taxon>Metazoa</taxon>
        <taxon>Spiralia</taxon>
        <taxon>Lophotrochozoa</taxon>
        <taxon>Mollusca</taxon>
        <taxon>Gastropoda</taxon>
        <taxon>Heterobranchia</taxon>
        <taxon>Euthyneura</taxon>
        <taxon>Panpulmonata</taxon>
        <taxon>Sacoglossa</taxon>
        <taxon>Placobranchoidea</taxon>
        <taxon>Plakobranchidae</taxon>
        <taxon>Elysia</taxon>
    </lineage>
</organism>
<evidence type="ECO:0000256" key="2">
    <source>
        <dbReference type="SAM" id="Phobius"/>
    </source>
</evidence>
<dbReference type="EMBL" id="RQTK01000008">
    <property type="protein sequence ID" value="RUS91604.1"/>
    <property type="molecule type" value="Genomic_DNA"/>
</dbReference>
<protein>
    <submittedName>
        <fullName evidence="3">Uncharacterized protein</fullName>
    </submittedName>
</protein>
<dbReference type="AlphaFoldDB" id="A0A433UCV6"/>
<gene>
    <name evidence="3" type="ORF">EGW08_000577</name>
</gene>
<reference evidence="3 4" key="1">
    <citation type="submission" date="2019-01" db="EMBL/GenBank/DDBJ databases">
        <title>A draft genome assembly of the solar-powered sea slug Elysia chlorotica.</title>
        <authorList>
            <person name="Cai H."/>
            <person name="Li Q."/>
            <person name="Fang X."/>
            <person name="Li J."/>
            <person name="Curtis N.E."/>
            <person name="Altenburger A."/>
            <person name="Shibata T."/>
            <person name="Feng M."/>
            <person name="Maeda T."/>
            <person name="Schwartz J.A."/>
            <person name="Shigenobu S."/>
            <person name="Lundholm N."/>
            <person name="Nishiyama T."/>
            <person name="Yang H."/>
            <person name="Hasebe M."/>
            <person name="Li S."/>
            <person name="Pierce S.K."/>
            <person name="Wang J."/>
        </authorList>
    </citation>
    <scope>NUCLEOTIDE SEQUENCE [LARGE SCALE GENOMIC DNA]</scope>
    <source>
        <strain evidence="3">EC2010</strain>
        <tissue evidence="3">Whole organism of an adult</tissue>
    </source>
</reference>
<name>A0A433UCV6_ELYCH</name>
<feature type="region of interest" description="Disordered" evidence="1">
    <location>
        <begin position="51"/>
        <end position="77"/>
    </location>
</feature>
<comment type="caution">
    <text evidence="3">The sequence shown here is derived from an EMBL/GenBank/DDBJ whole genome shotgun (WGS) entry which is preliminary data.</text>
</comment>
<evidence type="ECO:0000256" key="1">
    <source>
        <dbReference type="SAM" id="MobiDB-lite"/>
    </source>
</evidence>
<evidence type="ECO:0000313" key="4">
    <source>
        <dbReference type="Proteomes" id="UP000271974"/>
    </source>
</evidence>
<feature type="non-terminal residue" evidence="3">
    <location>
        <position position="1"/>
    </location>
</feature>
<dbReference type="OrthoDB" id="10655176at2759"/>
<keyword evidence="2" id="KW-1133">Transmembrane helix</keyword>
<evidence type="ECO:0000313" key="3">
    <source>
        <dbReference type="EMBL" id="RUS91604.1"/>
    </source>
</evidence>
<dbReference type="Proteomes" id="UP000271974">
    <property type="component" value="Unassembled WGS sequence"/>
</dbReference>
<keyword evidence="4" id="KW-1185">Reference proteome</keyword>
<proteinExistence type="predicted"/>
<accession>A0A433UCV6</accession>
<feature type="non-terminal residue" evidence="3">
    <location>
        <position position="163"/>
    </location>
</feature>
<keyword evidence="2" id="KW-0472">Membrane</keyword>
<keyword evidence="2" id="KW-0812">Transmembrane</keyword>
<feature type="region of interest" description="Disordered" evidence="1">
    <location>
        <begin position="144"/>
        <end position="163"/>
    </location>
</feature>